<evidence type="ECO:0000313" key="3">
    <source>
        <dbReference type="Proteomes" id="UP000249341"/>
    </source>
</evidence>
<feature type="region of interest" description="Disordered" evidence="1">
    <location>
        <begin position="133"/>
        <end position="198"/>
    </location>
</feature>
<accession>A0A327YU41</accession>
<evidence type="ECO:0000313" key="2">
    <source>
        <dbReference type="EMBL" id="RAK24640.1"/>
    </source>
</evidence>
<proteinExistence type="predicted"/>
<gene>
    <name evidence="2" type="ORF">B0I29_1393</name>
</gene>
<protein>
    <submittedName>
        <fullName evidence="2">Uncharacterized protein</fullName>
    </submittedName>
</protein>
<feature type="region of interest" description="Disordered" evidence="1">
    <location>
        <begin position="269"/>
        <end position="293"/>
    </location>
</feature>
<feature type="region of interest" description="Disordered" evidence="1">
    <location>
        <begin position="322"/>
        <end position="371"/>
    </location>
</feature>
<feature type="compositionally biased region" description="Basic and acidic residues" evidence="1">
    <location>
        <begin position="146"/>
        <end position="170"/>
    </location>
</feature>
<comment type="caution">
    <text evidence="2">The sequence shown here is derived from an EMBL/GenBank/DDBJ whole genome shotgun (WGS) entry which is preliminary data.</text>
</comment>
<organism evidence="2 3">
    <name type="scientific">Actinoplanes lutulentus</name>
    <dbReference type="NCBI Taxonomy" id="1287878"/>
    <lineage>
        <taxon>Bacteria</taxon>
        <taxon>Bacillati</taxon>
        <taxon>Actinomycetota</taxon>
        <taxon>Actinomycetes</taxon>
        <taxon>Micromonosporales</taxon>
        <taxon>Micromonosporaceae</taxon>
        <taxon>Actinoplanes</taxon>
    </lineage>
</organism>
<dbReference type="AlphaFoldDB" id="A0A327YU41"/>
<feature type="region of interest" description="Disordered" evidence="1">
    <location>
        <begin position="48"/>
        <end position="117"/>
    </location>
</feature>
<dbReference type="EMBL" id="QLMJ01000039">
    <property type="protein sequence ID" value="RAK24640.1"/>
    <property type="molecule type" value="Genomic_DNA"/>
</dbReference>
<keyword evidence="3" id="KW-1185">Reference proteome</keyword>
<sequence>MRPRVRRSAGGLAGDQSGPLLIAVRLNGDGHRASAHCRVSCRFVRSAATGSRDRGGVRGRGGVGGDDGAAAGTRDEHEERASVVQLAQRCRPWSGTFREPSENRSGESAERRDEPGRRLRGLRYAMFGLVAGAGGQRRRQQGDYSQAKDRACRPGPFHDVEPTKFGETAHTEPGTFPRFGARCHDRGPAGGTGRHRRSELPDDAAFYFSSWEAAQRRSSRRTAASPRPAGAQIDRSTPIRGFVVPRVRQRRSQFRARRVLDPAESAWSGNQYLPRRRPCRPVDRSSGSVGAGSEMYREDLQCEVAEVKHHIQAVGIFLHVGEDTSRDPRHRRPDVGPGRPHVPRSAESRAQPPLPYGFNASATATRRPNPR</sequence>
<feature type="region of interest" description="Disordered" evidence="1">
    <location>
        <begin position="217"/>
        <end position="236"/>
    </location>
</feature>
<feature type="compositionally biased region" description="Basic and acidic residues" evidence="1">
    <location>
        <begin position="99"/>
        <end position="117"/>
    </location>
</feature>
<feature type="compositionally biased region" description="Gly residues" evidence="1">
    <location>
        <begin position="58"/>
        <end position="67"/>
    </location>
</feature>
<evidence type="ECO:0000256" key="1">
    <source>
        <dbReference type="SAM" id="MobiDB-lite"/>
    </source>
</evidence>
<dbReference type="Proteomes" id="UP000249341">
    <property type="component" value="Unassembled WGS sequence"/>
</dbReference>
<feature type="compositionally biased region" description="Polar residues" evidence="1">
    <location>
        <begin position="360"/>
        <end position="371"/>
    </location>
</feature>
<reference evidence="2 3" key="1">
    <citation type="submission" date="2018-06" db="EMBL/GenBank/DDBJ databases">
        <title>Genomic Encyclopedia of Type Strains, Phase III (KMG-III): the genomes of soil and plant-associated and newly described type strains.</title>
        <authorList>
            <person name="Whitman W."/>
        </authorList>
    </citation>
    <scope>NUCLEOTIDE SEQUENCE [LARGE SCALE GENOMIC DNA]</scope>
    <source>
        <strain evidence="2 3">CGMCC 4.7090</strain>
    </source>
</reference>
<name>A0A327YU41_9ACTN</name>